<protein>
    <recommendedName>
        <fullName evidence="1">RNA-dependent RNA polymerase</fullName>
        <ecNumber evidence="1">2.7.7.48</ecNumber>
    </recommendedName>
</protein>
<dbReference type="EMBL" id="JAVHNR010000001">
    <property type="protein sequence ID" value="KAK6355767.1"/>
    <property type="molecule type" value="Genomic_DNA"/>
</dbReference>
<evidence type="ECO:0000313" key="5">
    <source>
        <dbReference type="Proteomes" id="UP001313282"/>
    </source>
</evidence>
<keyword evidence="5" id="KW-1185">Reference proteome</keyword>
<comment type="caution">
    <text evidence="4">The sequence shown here is derived from an EMBL/GenBank/DDBJ whole genome shotgun (WGS) entry which is preliminary data.</text>
</comment>
<dbReference type="Pfam" id="PF05183">
    <property type="entry name" value="RdRP"/>
    <property type="match status" value="1"/>
</dbReference>
<organism evidence="4 5">
    <name type="scientific">Orbilia javanica</name>
    <dbReference type="NCBI Taxonomy" id="47235"/>
    <lineage>
        <taxon>Eukaryota</taxon>
        <taxon>Fungi</taxon>
        <taxon>Dikarya</taxon>
        <taxon>Ascomycota</taxon>
        <taxon>Pezizomycotina</taxon>
        <taxon>Orbiliomycetes</taxon>
        <taxon>Orbiliales</taxon>
        <taxon>Orbiliaceae</taxon>
        <taxon>Orbilia</taxon>
    </lineage>
</organism>
<keyword evidence="1" id="KW-0694">RNA-binding</keyword>
<evidence type="ECO:0000313" key="4">
    <source>
        <dbReference type="EMBL" id="KAK6355767.1"/>
    </source>
</evidence>
<proteinExistence type="inferred from homology"/>
<dbReference type="PANTHER" id="PTHR23079:SF14">
    <property type="entry name" value="RNA-DEPENDENT RNA POLYMERASE"/>
    <property type="match status" value="1"/>
</dbReference>
<keyword evidence="1" id="KW-0548">Nucleotidyltransferase</keyword>
<dbReference type="InterPro" id="IPR007855">
    <property type="entry name" value="RDRP"/>
</dbReference>
<gene>
    <name evidence="4" type="ORF">TWF718_000148</name>
</gene>
<comment type="similarity">
    <text evidence="1">Belongs to the RdRP family.</text>
</comment>
<dbReference type="PANTHER" id="PTHR23079">
    <property type="entry name" value="RNA-DEPENDENT RNA POLYMERASE"/>
    <property type="match status" value="1"/>
</dbReference>
<keyword evidence="1" id="KW-0808">Transferase</keyword>
<evidence type="ECO:0000256" key="1">
    <source>
        <dbReference type="RuleBase" id="RU363098"/>
    </source>
</evidence>
<dbReference type="AlphaFoldDB" id="A0AAN8RLS4"/>
<dbReference type="GO" id="GO:0031380">
    <property type="term" value="C:nuclear RNA-directed RNA polymerase complex"/>
    <property type="evidence" value="ECO:0007669"/>
    <property type="project" value="TreeGrafter"/>
</dbReference>
<feature type="region of interest" description="Disordered" evidence="2">
    <location>
        <begin position="25"/>
        <end position="67"/>
    </location>
</feature>
<feature type="domain" description="RDRP core" evidence="3">
    <location>
        <begin position="260"/>
        <end position="880"/>
    </location>
</feature>
<dbReference type="InterPro" id="IPR057596">
    <property type="entry name" value="RDRP_core"/>
</dbReference>
<evidence type="ECO:0000256" key="2">
    <source>
        <dbReference type="SAM" id="MobiDB-lite"/>
    </source>
</evidence>
<reference evidence="4 5" key="1">
    <citation type="submission" date="2019-10" db="EMBL/GenBank/DDBJ databases">
        <authorList>
            <person name="Palmer J.M."/>
        </authorList>
    </citation>
    <scope>NUCLEOTIDE SEQUENCE [LARGE SCALE GENOMIC DNA]</scope>
    <source>
        <strain evidence="4 5">TWF718</strain>
    </source>
</reference>
<feature type="compositionally biased region" description="Polar residues" evidence="2">
    <location>
        <begin position="121"/>
        <end position="140"/>
    </location>
</feature>
<comment type="catalytic activity">
    <reaction evidence="1">
        <text>RNA(n) + a ribonucleoside 5'-triphosphate = RNA(n+1) + diphosphate</text>
        <dbReference type="Rhea" id="RHEA:21248"/>
        <dbReference type="Rhea" id="RHEA-COMP:14527"/>
        <dbReference type="Rhea" id="RHEA-COMP:17342"/>
        <dbReference type="ChEBI" id="CHEBI:33019"/>
        <dbReference type="ChEBI" id="CHEBI:61557"/>
        <dbReference type="ChEBI" id="CHEBI:140395"/>
        <dbReference type="EC" id="2.7.7.48"/>
    </reaction>
</comment>
<dbReference type="GO" id="GO:0030422">
    <property type="term" value="P:siRNA processing"/>
    <property type="evidence" value="ECO:0007669"/>
    <property type="project" value="TreeGrafter"/>
</dbReference>
<accession>A0AAN8RLS4</accession>
<dbReference type="EC" id="2.7.7.48" evidence="1"/>
<sequence>MLDFANLALPEPLLLDIDSSQAWGPDQTFEEPSFLGTVPRNDESFSFVPGLDNGYSSSSSSPEFGSDLGDLEFELELSQLADKIESQRLASDSDSQEGQPEGPAPESSQREYPEGKIVLPYNNSNNKENKYPTSEKTGGDIPSSQVAFSWDCDGTEIDFGAHKVSSQSKYEIQRTFQESTNREAVRIVVAAILSDGTEGLTLGDVIDKMKKCFHQRTGEIVSSEPLDPFFNNTKFASEFDDQTQQVGILEVKKLHRCAYRTRIKLKPLGREAYSHRFNRNFGSRFMKLSRPRQDASAGYETSDPLCDIIMGGVDILGRHWEVIHTSDASKADKDAGMESSSIIMFAVSGEDLPVQTVPQVVKWLIPPNQNKKMTTAKYNARVKLGFSRTILVTLEDVKIEEEEDILSTKGSAMTDGCGTATYSVLQAIAEQLKLDYTPSYFQIRHGGRKGLIVLDVENSDPEFHGQPLIKYRTKQIKFRTREDLNIEVVDYARPLKHGNVGQQFLAILHHNGVPKQTLNDLAKQAIEKNDIWELLEQADEPYFIKRFYQTVGLKERREKDQCFKYAGSVPISAEERIIQMVDAGFTVSQSVALKNIVSGRNEYLIDSWNNMRFAVPESTSVKCIPDFKQILREGEVFLQFSSDGLAVENRPIKFLHGKVLVGRAPAYVASDIQTATAVIRPEVVEVYKNFVDCIIFPTVGADSLASHLSGGDYDGDTVLVIWDQRLVEPFVSVPPPDPTPLREEFFEESGEKDTVEFHLENNNMDEERAISDILKTEIRKMLAPSKVGKCTNMHQRISYYFGIGHPLSKRLAELACLLLDAPKQGLTLKKKSWERIENDVDRLLKGRREPFYMAESNSTYSRFLERYQVPEEAHVLDYIKGTVLAKQQEYNAKFKAKFPDIYTDNEVSDFFSEELEYYRKAAADTSRSKSMLEVLKEVYEELLSFTKHRLDEIFDECGRMYSSDAKLFQGQFENGKERDKANKETLYAMFQEIEPNTNSGNPVLEDWARSARNPLGKWNLLKAAALFRKCAAERRKQMLPFTVACVQLCYLKASAKGLPFRVVQEAVYLNMYTRQKKPSQEQDPEVGNVEVEEEQKVLGMLEGGEVKKVQNRCYANGWPVVASSPGRSTQHKIDVSFLHDITGYLRSNCMHAISSRGYARYLSPRGFGR</sequence>
<keyword evidence="1" id="KW-0696">RNA-directed RNA polymerase</keyword>
<dbReference type="GO" id="GO:0003723">
    <property type="term" value="F:RNA binding"/>
    <property type="evidence" value="ECO:0007669"/>
    <property type="project" value="UniProtKB-KW"/>
</dbReference>
<evidence type="ECO:0000259" key="3">
    <source>
        <dbReference type="Pfam" id="PF05183"/>
    </source>
</evidence>
<name>A0AAN8RLS4_9PEZI</name>
<dbReference type="Proteomes" id="UP001313282">
    <property type="component" value="Unassembled WGS sequence"/>
</dbReference>
<feature type="compositionally biased region" description="Polar residues" evidence="2">
    <location>
        <begin position="88"/>
        <end position="98"/>
    </location>
</feature>
<feature type="region of interest" description="Disordered" evidence="2">
    <location>
        <begin position="87"/>
        <end position="140"/>
    </location>
</feature>
<dbReference type="GO" id="GO:0003968">
    <property type="term" value="F:RNA-directed RNA polymerase activity"/>
    <property type="evidence" value="ECO:0007669"/>
    <property type="project" value="UniProtKB-KW"/>
</dbReference>